<accession>A0A3Q2PTJ3</accession>
<evidence type="ECO:0000313" key="2">
    <source>
        <dbReference type="Proteomes" id="UP000265000"/>
    </source>
</evidence>
<organism evidence="1 2">
    <name type="scientific">Fundulus heteroclitus</name>
    <name type="common">Killifish</name>
    <name type="synonym">Mummichog</name>
    <dbReference type="NCBI Taxonomy" id="8078"/>
    <lineage>
        <taxon>Eukaryota</taxon>
        <taxon>Metazoa</taxon>
        <taxon>Chordata</taxon>
        <taxon>Craniata</taxon>
        <taxon>Vertebrata</taxon>
        <taxon>Euteleostomi</taxon>
        <taxon>Actinopterygii</taxon>
        <taxon>Neopterygii</taxon>
        <taxon>Teleostei</taxon>
        <taxon>Neoteleostei</taxon>
        <taxon>Acanthomorphata</taxon>
        <taxon>Ovalentaria</taxon>
        <taxon>Atherinomorphae</taxon>
        <taxon>Cyprinodontiformes</taxon>
        <taxon>Fundulidae</taxon>
        <taxon>Fundulus</taxon>
    </lineage>
</organism>
<dbReference type="STRING" id="8078.ENSFHEP00000016444"/>
<evidence type="ECO:0000313" key="1">
    <source>
        <dbReference type="Ensembl" id="ENSFHEP00000016444.1"/>
    </source>
</evidence>
<protein>
    <submittedName>
        <fullName evidence="1">Uncharacterized protein</fullName>
    </submittedName>
</protein>
<dbReference type="GeneTree" id="ENSGT00950000182865"/>
<keyword evidence="2" id="KW-1185">Reference proteome</keyword>
<name>A0A3Q2PTJ3_FUNHE</name>
<dbReference type="Proteomes" id="UP000265000">
    <property type="component" value="Unplaced"/>
</dbReference>
<reference evidence="1" key="2">
    <citation type="submission" date="2025-09" db="UniProtKB">
        <authorList>
            <consortium name="Ensembl"/>
        </authorList>
    </citation>
    <scope>IDENTIFICATION</scope>
</reference>
<dbReference type="Ensembl" id="ENSFHET00000024849.1">
    <property type="protein sequence ID" value="ENSFHEP00000016444.1"/>
    <property type="gene ID" value="ENSFHEG00000018152.1"/>
</dbReference>
<proteinExistence type="predicted"/>
<reference evidence="1" key="1">
    <citation type="submission" date="2025-08" db="UniProtKB">
        <authorList>
            <consortium name="Ensembl"/>
        </authorList>
    </citation>
    <scope>IDENTIFICATION</scope>
</reference>
<sequence length="234" mass="26539">MSSTLWFASIQIAAAESLNELKKVMKVSWEYLEMAGCNRQVTSLKEREALVEDLVSFTMITRIHMHIKSSTFKNPLVFDLIQVQLFPSVFCGVFCEATEPLTAEILGRLFTINFSDTLSTIFKTWCSWKTPPIPSVGKSSISLQDILRFAAGVDELPAAGLFPPPSISFLHYPTSSKPVSHNLLLPVTSTYKAFKSSMDIRNYLFHFVGNVIFLQIQTRFVLNKRTFQIVFSWH</sequence>
<dbReference type="AlphaFoldDB" id="A0A3Q2PTJ3"/>